<proteinExistence type="predicted"/>
<evidence type="ECO:0000313" key="1">
    <source>
        <dbReference type="EMBL" id="KAI3693151.1"/>
    </source>
</evidence>
<dbReference type="EMBL" id="CM042057">
    <property type="protein sequence ID" value="KAI3693151.1"/>
    <property type="molecule type" value="Genomic_DNA"/>
</dbReference>
<dbReference type="Proteomes" id="UP001055879">
    <property type="component" value="Linkage Group LG11"/>
</dbReference>
<gene>
    <name evidence="1" type="ORF">L6452_32982</name>
</gene>
<keyword evidence="2" id="KW-1185">Reference proteome</keyword>
<name>A0ACB8Z6Q7_ARCLA</name>
<comment type="caution">
    <text evidence="1">The sequence shown here is derived from an EMBL/GenBank/DDBJ whole genome shotgun (WGS) entry which is preliminary data.</text>
</comment>
<protein>
    <submittedName>
        <fullName evidence="1">Uncharacterized protein</fullName>
    </submittedName>
</protein>
<organism evidence="1 2">
    <name type="scientific">Arctium lappa</name>
    <name type="common">Greater burdock</name>
    <name type="synonym">Lappa major</name>
    <dbReference type="NCBI Taxonomy" id="4217"/>
    <lineage>
        <taxon>Eukaryota</taxon>
        <taxon>Viridiplantae</taxon>
        <taxon>Streptophyta</taxon>
        <taxon>Embryophyta</taxon>
        <taxon>Tracheophyta</taxon>
        <taxon>Spermatophyta</taxon>
        <taxon>Magnoliopsida</taxon>
        <taxon>eudicotyledons</taxon>
        <taxon>Gunneridae</taxon>
        <taxon>Pentapetalae</taxon>
        <taxon>asterids</taxon>
        <taxon>campanulids</taxon>
        <taxon>Asterales</taxon>
        <taxon>Asteraceae</taxon>
        <taxon>Carduoideae</taxon>
        <taxon>Cardueae</taxon>
        <taxon>Arctiinae</taxon>
        <taxon>Arctium</taxon>
    </lineage>
</organism>
<sequence>MGLCVGHYSDGFDLLLTSAADGGGRYRRCANSLGLALSVHCWRGRAADWDLMLPVQVGGPGRDRGSVVATAAT</sequence>
<reference evidence="1 2" key="2">
    <citation type="journal article" date="2022" name="Mol. Ecol. Resour.">
        <title>The genomes of chicory, endive, great burdock and yacon provide insights into Asteraceae paleo-polyploidization history and plant inulin production.</title>
        <authorList>
            <person name="Fan W."/>
            <person name="Wang S."/>
            <person name="Wang H."/>
            <person name="Wang A."/>
            <person name="Jiang F."/>
            <person name="Liu H."/>
            <person name="Zhao H."/>
            <person name="Xu D."/>
            <person name="Zhang Y."/>
        </authorList>
    </citation>
    <scope>NUCLEOTIDE SEQUENCE [LARGE SCALE GENOMIC DNA]</scope>
    <source>
        <strain evidence="2">cv. Niubang</strain>
    </source>
</reference>
<evidence type="ECO:0000313" key="2">
    <source>
        <dbReference type="Proteomes" id="UP001055879"/>
    </source>
</evidence>
<reference evidence="2" key="1">
    <citation type="journal article" date="2022" name="Mol. Ecol. Resour.">
        <title>The genomes of chicory, endive, great burdock and yacon provide insights into Asteraceae palaeo-polyploidization history and plant inulin production.</title>
        <authorList>
            <person name="Fan W."/>
            <person name="Wang S."/>
            <person name="Wang H."/>
            <person name="Wang A."/>
            <person name="Jiang F."/>
            <person name="Liu H."/>
            <person name="Zhao H."/>
            <person name="Xu D."/>
            <person name="Zhang Y."/>
        </authorList>
    </citation>
    <scope>NUCLEOTIDE SEQUENCE [LARGE SCALE GENOMIC DNA]</scope>
    <source>
        <strain evidence="2">cv. Niubang</strain>
    </source>
</reference>
<accession>A0ACB8Z6Q7</accession>